<dbReference type="Proteomes" id="UP000614469">
    <property type="component" value="Unassembled WGS sequence"/>
</dbReference>
<dbReference type="InterPro" id="IPR002798">
    <property type="entry name" value="SpoIIM-like"/>
</dbReference>
<feature type="transmembrane region" description="Helical" evidence="1">
    <location>
        <begin position="63"/>
        <end position="84"/>
    </location>
</feature>
<feature type="transmembrane region" description="Helical" evidence="1">
    <location>
        <begin position="447"/>
        <end position="466"/>
    </location>
</feature>
<dbReference type="PANTHER" id="PTHR35337:SF1">
    <property type="entry name" value="SLR1478 PROTEIN"/>
    <property type="match status" value="1"/>
</dbReference>
<feature type="transmembrane region" description="Helical" evidence="1">
    <location>
        <begin position="210"/>
        <end position="229"/>
    </location>
</feature>
<dbReference type="PANTHER" id="PTHR35337">
    <property type="entry name" value="SLR1478 PROTEIN"/>
    <property type="match status" value="1"/>
</dbReference>
<evidence type="ECO:0000256" key="1">
    <source>
        <dbReference type="SAM" id="Phobius"/>
    </source>
</evidence>
<keyword evidence="1" id="KW-0472">Membrane</keyword>
<dbReference type="GO" id="GO:0005886">
    <property type="term" value="C:plasma membrane"/>
    <property type="evidence" value="ECO:0007669"/>
    <property type="project" value="UniProtKB-SubCell"/>
</dbReference>
<dbReference type="GO" id="GO:0140359">
    <property type="term" value="F:ABC-type transporter activity"/>
    <property type="evidence" value="ECO:0007669"/>
    <property type="project" value="InterPro"/>
</dbReference>
<sequence>MKEKLTPVWLLAQRELRDQFRDWRILFPLIVLTLLFPPLMNAGAGAAVSFMNNYGGDLILDRLVPFSILIIGFFPVTVSLVVALESFVGEKERGTIEPLLGTPFLDWQLYLGKLLVGIFFPLAASYLAIGLYLFMVSKQDLALPPVHQLVQLLTLTAAHAVLMVSGAIAISTQSTSVRAANLLASFIVMPVAFLIQGESVLLFWGNDQVLWLAVIAVLILAALLIRVGLAHFQREYLLGREIDSFKFKWIWQTFKGAFIGESYSPFKWYQVQVVGMLRKLKRPLLLIVVITIFGSIASYQWTTSMIPADFSAVTQEDIDEALDQFQFAAGLPSDDVDISFGFIFLHNIQAVLMMLFFGLFSFGVLGELAFSVNIGVLGGLMAVLNALGLPVWTLFTAGILPHGIFEIPAIIFAGAGILYFGAIMVTPDPTKTMGEVFIHAVADWFKIGVGVIFPLLLIAALIETFITPKILLSIMQ</sequence>
<dbReference type="Pfam" id="PF12679">
    <property type="entry name" value="ABC2_membrane_2"/>
    <property type="match status" value="1"/>
</dbReference>
<protein>
    <submittedName>
        <fullName evidence="2">Stage II sporulation protein M</fullName>
    </submittedName>
</protein>
<evidence type="ECO:0000313" key="2">
    <source>
        <dbReference type="EMBL" id="MBC8336357.1"/>
    </source>
</evidence>
<gene>
    <name evidence="2" type="ORF">H8E29_13920</name>
</gene>
<feature type="transmembrane region" description="Helical" evidence="1">
    <location>
        <begin position="182"/>
        <end position="204"/>
    </location>
</feature>
<dbReference type="AlphaFoldDB" id="A0A8J6TK86"/>
<evidence type="ECO:0000313" key="3">
    <source>
        <dbReference type="Proteomes" id="UP000614469"/>
    </source>
</evidence>
<feature type="transmembrane region" description="Helical" evidence="1">
    <location>
        <begin position="149"/>
        <end position="170"/>
    </location>
</feature>
<comment type="caution">
    <text evidence="2">The sequence shown here is derived from an EMBL/GenBank/DDBJ whole genome shotgun (WGS) entry which is preliminary data.</text>
</comment>
<proteinExistence type="predicted"/>
<feature type="transmembrane region" description="Helical" evidence="1">
    <location>
        <begin position="284"/>
        <end position="301"/>
    </location>
</feature>
<feature type="transmembrane region" description="Helical" evidence="1">
    <location>
        <begin position="407"/>
        <end position="426"/>
    </location>
</feature>
<dbReference type="Pfam" id="PF01944">
    <property type="entry name" value="SpoIIM"/>
    <property type="match status" value="1"/>
</dbReference>
<keyword evidence="1" id="KW-1133">Transmembrane helix</keyword>
<reference evidence="2 3" key="1">
    <citation type="submission" date="2020-08" db="EMBL/GenBank/DDBJ databases">
        <title>Bridging the membrane lipid divide: bacteria of the FCB group superphylum have the potential to synthesize archaeal ether lipids.</title>
        <authorList>
            <person name="Villanueva L."/>
            <person name="Von Meijenfeldt F.A.B."/>
            <person name="Westbye A.B."/>
            <person name="Yadav S."/>
            <person name="Hopmans E.C."/>
            <person name="Dutilh B.E."/>
            <person name="Sinninghe Damste J.S."/>
        </authorList>
    </citation>
    <scope>NUCLEOTIDE SEQUENCE [LARGE SCALE GENOMIC DNA]</scope>
    <source>
        <strain evidence="2">NIOZ-UU36</strain>
    </source>
</reference>
<name>A0A8J6TK86_9CHLR</name>
<keyword evidence="1" id="KW-0812">Transmembrane</keyword>
<feature type="transmembrane region" description="Helical" evidence="1">
    <location>
        <begin position="340"/>
        <end position="362"/>
    </location>
</feature>
<feature type="transmembrane region" description="Helical" evidence="1">
    <location>
        <begin position="114"/>
        <end position="137"/>
    </location>
</feature>
<accession>A0A8J6TK86</accession>
<organism evidence="2 3">
    <name type="scientific">Candidatus Desulfolinea nitratireducens</name>
    <dbReference type="NCBI Taxonomy" id="2841698"/>
    <lineage>
        <taxon>Bacteria</taxon>
        <taxon>Bacillati</taxon>
        <taxon>Chloroflexota</taxon>
        <taxon>Anaerolineae</taxon>
        <taxon>Anaerolineales</taxon>
        <taxon>Anaerolineales incertae sedis</taxon>
        <taxon>Candidatus Desulfolinea</taxon>
    </lineage>
</organism>
<feature type="transmembrane region" description="Helical" evidence="1">
    <location>
        <begin position="374"/>
        <end position="395"/>
    </location>
</feature>
<feature type="transmembrane region" description="Helical" evidence="1">
    <location>
        <begin position="25"/>
        <end position="51"/>
    </location>
</feature>
<dbReference type="EMBL" id="JACNJN010000157">
    <property type="protein sequence ID" value="MBC8336357.1"/>
    <property type="molecule type" value="Genomic_DNA"/>
</dbReference>